<gene>
    <name evidence="5" type="ORF">DXV75_07840</name>
</gene>
<evidence type="ECO:0000313" key="5">
    <source>
        <dbReference type="EMBL" id="RDV25988.1"/>
    </source>
</evidence>
<sequence length="431" mass="47347">MQIADTSGQDTPLVPNTRKRPFLWAGFAGLIVVSATYVVPAVTQWGKSEASVPHDRLRIATVRYGDLVRDLSVQGRVVAAISPKLYSPAQGTITLQVDAGDKVKKDQILATIDSPELTNELEQQQAVVDELTTALERQKIQSKIRMLADQKAIDLARVSLTAADREKRRADAAFATHTISTIDYEKAQDDLQNAKLVHEHAVADAQLNAESLTFEIQSKTHQLNRQTYKVADLTRQVQQLTLRSPVDGIVGNLAVEQKNQLDQNQVVLSVVDLSEFELEVAIPESYADDLAIGMNAEVVINGRAYPAQLITISPEVENNQVTGRVRFLDQTPDGELVNTPEGLRQNQRLTTRILLESKPQVLMVQRGQFLDSGAGRVAYKIDGDSAYRVQITTGVRSMSDIEILSGLEANDRIIVSDTAAFKGAQTVLITD</sequence>
<dbReference type="PANTHER" id="PTHR32347:SF14">
    <property type="entry name" value="EFFLUX SYSTEM COMPONENT YKNX-RELATED"/>
    <property type="match status" value="1"/>
</dbReference>
<feature type="domain" description="CzcB-like barrel-sandwich hybrid" evidence="4">
    <location>
        <begin position="91"/>
        <end position="272"/>
    </location>
</feature>
<keyword evidence="3" id="KW-1133">Transmembrane helix</keyword>
<dbReference type="Proteomes" id="UP000256561">
    <property type="component" value="Unassembled WGS sequence"/>
</dbReference>
<dbReference type="RefSeq" id="WP_115592857.1">
    <property type="nucleotide sequence ID" value="NZ_QRHA01000005.1"/>
</dbReference>
<keyword evidence="2" id="KW-0175">Coiled coil</keyword>
<dbReference type="GO" id="GO:0030313">
    <property type="term" value="C:cell envelope"/>
    <property type="evidence" value="ECO:0007669"/>
    <property type="project" value="UniProtKB-SubCell"/>
</dbReference>
<evidence type="ECO:0000259" key="4">
    <source>
        <dbReference type="Pfam" id="PF25973"/>
    </source>
</evidence>
<dbReference type="PANTHER" id="PTHR32347">
    <property type="entry name" value="EFFLUX SYSTEM COMPONENT YKNX-RELATED"/>
    <property type="match status" value="1"/>
</dbReference>
<comment type="subcellular location">
    <subcellularLocation>
        <location evidence="1">Cell envelope</location>
    </subcellularLocation>
</comment>
<comment type="caution">
    <text evidence="5">The sequence shown here is derived from an EMBL/GenBank/DDBJ whole genome shotgun (WGS) entry which is preliminary data.</text>
</comment>
<accession>A0A3D8M8H5</accession>
<keyword evidence="3" id="KW-0472">Membrane</keyword>
<dbReference type="Gene3D" id="2.40.420.20">
    <property type="match status" value="1"/>
</dbReference>
<dbReference type="Gene3D" id="2.40.50.100">
    <property type="match status" value="1"/>
</dbReference>
<keyword evidence="6" id="KW-1185">Reference proteome</keyword>
<dbReference type="Pfam" id="PF25973">
    <property type="entry name" value="BSH_CzcB"/>
    <property type="match status" value="1"/>
</dbReference>
<dbReference type="Gene3D" id="2.40.30.170">
    <property type="match status" value="1"/>
</dbReference>
<evidence type="ECO:0000256" key="3">
    <source>
        <dbReference type="SAM" id="Phobius"/>
    </source>
</evidence>
<dbReference type="InterPro" id="IPR058647">
    <property type="entry name" value="BSH_CzcB-like"/>
</dbReference>
<dbReference type="AlphaFoldDB" id="A0A3D8M8H5"/>
<evidence type="ECO:0000256" key="1">
    <source>
        <dbReference type="ARBA" id="ARBA00004196"/>
    </source>
</evidence>
<dbReference type="OrthoDB" id="5752864at2"/>
<name>A0A3D8M8H5_9ALTE</name>
<dbReference type="InterPro" id="IPR050465">
    <property type="entry name" value="UPF0194_transport"/>
</dbReference>
<organism evidence="5 6">
    <name type="scientific">Alteromonas aestuariivivens</name>
    <dbReference type="NCBI Taxonomy" id="1938339"/>
    <lineage>
        <taxon>Bacteria</taxon>
        <taxon>Pseudomonadati</taxon>
        <taxon>Pseudomonadota</taxon>
        <taxon>Gammaproteobacteria</taxon>
        <taxon>Alteromonadales</taxon>
        <taxon>Alteromonadaceae</taxon>
        <taxon>Alteromonas/Salinimonas group</taxon>
        <taxon>Alteromonas</taxon>
    </lineage>
</organism>
<proteinExistence type="predicted"/>
<keyword evidence="3" id="KW-0812">Transmembrane</keyword>
<protein>
    <submittedName>
        <fullName evidence="5">HlyD family efflux transporter periplasmic adaptor subunit</fullName>
    </submittedName>
</protein>
<evidence type="ECO:0000256" key="2">
    <source>
        <dbReference type="ARBA" id="ARBA00023054"/>
    </source>
</evidence>
<evidence type="ECO:0000313" key="6">
    <source>
        <dbReference type="Proteomes" id="UP000256561"/>
    </source>
</evidence>
<reference evidence="6" key="1">
    <citation type="submission" date="2018-08" db="EMBL/GenBank/DDBJ databases">
        <authorList>
            <person name="Zhang J."/>
            <person name="Du Z.-J."/>
        </authorList>
    </citation>
    <scope>NUCLEOTIDE SEQUENCE [LARGE SCALE GENOMIC DNA]</scope>
    <source>
        <strain evidence="6">KCTC 52655</strain>
    </source>
</reference>
<dbReference type="EMBL" id="QRHA01000005">
    <property type="protein sequence ID" value="RDV25988.1"/>
    <property type="molecule type" value="Genomic_DNA"/>
</dbReference>
<feature type="transmembrane region" description="Helical" evidence="3">
    <location>
        <begin position="21"/>
        <end position="39"/>
    </location>
</feature>